<sequence>MEPYKQPPLFALDIGTRSVVALLLQPHEDQFELIDIEIIEHKERSMLDGQIHDIPAVAAAIKKVKETLEEKHGPLKKVCVAAAGRSLKTRRAQFELDVKGKPILNPEDVLHLELSAVQKAQFELAQTEIKESSLHYFCVGYSVLNYQMDGEIIGSLVDQNGDHASVEVIATFLPKIVVESLLSALTRADLELEALTLEPIAAINVLIPPSMRRLNVALVDIGAGTSDIAITDENTVVAYGMVPVAGDEITEAVSDQFLLDFPEAERVKRQIHTEDTIQIADILGFETEYTKEEMVAPIRANIRHLAQKISHEILELNGKPPKAVMLVGGGSLTPELPKHVAELLRLPENRVAIRGIEAIQKLKKTTTNSIGPELVTPIGIAIAAKENPIEYLSITVNNKKLRLFDIKNLTVGDALLAAGVDIAKLYGKPGLAKIVTIQQKVTTIPGELGHAPTILRNGETTSLHAVIQANDEIVVMPGEDGKEVTVTIAEIYGDVPTLPLLINGEIAEIPGYFLQNGKRIKKEAILNDRDIITIQYPETIKDVLNSLSIEPKTFEPIMIQFAGKEQTLFHPTQQILLNKTKSTLSTRVHRNDSLTIPEFNKEIEWTLQHIVHTLQIEEEKRIQVFFNDELITLTKPIFQYYREEALLTKEAKIYNGDKITVKSIGDGLFILQDIFAVQEVIIPENSRKQIELYKNGQQTGFAEQIIDGDKIQLIIK</sequence>
<organism evidence="2 3">
    <name type="scientific">Alkalihalobacillus alcalophilus ATCC 27647 = CGMCC 1.3604</name>
    <dbReference type="NCBI Taxonomy" id="1218173"/>
    <lineage>
        <taxon>Bacteria</taxon>
        <taxon>Bacillati</taxon>
        <taxon>Bacillota</taxon>
        <taxon>Bacilli</taxon>
        <taxon>Bacillales</taxon>
        <taxon>Bacillaceae</taxon>
        <taxon>Alkalihalobacillus</taxon>
    </lineage>
</organism>
<dbReference type="Proteomes" id="UP000297014">
    <property type="component" value="Unassembled WGS sequence"/>
</dbReference>
<dbReference type="PANTHER" id="PTHR32432:SF3">
    <property type="entry name" value="ETHANOLAMINE UTILIZATION PROTEIN EUTJ"/>
    <property type="match status" value="1"/>
</dbReference>
<dbReference type="InterPro" id="IPR043129">
    <property type="entry name" value="ATPase_NBD"/>
</dbReference>
<dbReference type="GO" id="GO:0051301">
    <property type="term" value="P:cell division"/>
    <property type="evidence" value="ECO:0007669"/>
    <property type="project" value="UniProtKB-KW"/>
</dbReference>
<name>A0A4S4K5C1_ALKAL</name>
<dbReference type="CDD" id="cd24004">
    <property type="entry name" value="ASKHA_NBD_PilM-like"/>
    <property type="match status" value="1"/>
</dbReference>
<comment type="caution">
    <text evidence="2">The sequence shown here is derived from an EMBL/GenBank/DDBJ whole genome shotgun (WGS) entry which is preliminary data.</text>
</comment>
<evidence type="ECO:0000313" key="3">
    <source>
        <dbReference type="Proteomes" id="UP000297014"/>
    </source>
</evidence>
<reference evidence="2 3" key="1">
    <citation type="submission" date="2014-01" db="EMBL/GenBank/DDBJ databases">
        <title>Draft genome sequencing of Bacillus alcalophilus CGMCC 1.3604.</title>
        <authorList>
            <person name="Yang J."/>
            <person name="Diao L."/>
            <person name="Yang S."/>
        </authorList>
    </citation>
    <scope>NUCLEOTIDE SEQUENCE [LARGE SCALE GENOMIC DNA]</scope>
    <source>
        <strain evidence="2 3">CGMCC 1.3604</strain>
    </source>
</reference>
<dbReference type="PANTHER" id="PTHR32432">
    <property type="entry name" value="CELL DIVISION PROTEIN FTSA-RELATED"/>
    <property type="match status" value="1"/>
</dbReference>
<accession>A0A4S4K5C1</accession>
<evidence type="ECO:0000259" key="1">
    <source>
        <dbReference type="SMART" id="SM00842"/>
    </source>
</evidence>
<dbReference type="OrthoDB" id="9768127at2"/>
<dbReference type="Pfam" id="PF14450">
    <property type="entry name" value="FtsA"/>
    <property type="match status" value="1"/>
</dbReference>
<dbReference type="EMBL" id="JALP01000008">
    <property type="protein sequence ID" value="THG92267.1"/>
    <property type="molecule type" value="Genomic_DNA"/>
</dbReference>
<proteinExistence type="predicted"/>
<dbReference type="Gene3D" id="3.30.420.40">
    <property type="match status" value="2"/>
</dbReference>
<dbReference type="InterPro" id="IPR003494">
    <property type="entry name" value="SHS2_FtsA"/>
</dbReference>
<dbReference type="AlphaFoldDB" id="A0A4S4K5C1"/>
<gene>
    <name evidence="2" type="ORF">AJ85_13285</name>
</gene>
<dbReference type="InterPro" id="IPR050696">
    <property type="entry name" value="FtsA/MreB"/>
</dbReference>
<dbReference type="SUPFAM" id="SSF53067">
    <property type="entry name" value="Actin-like ATPase domain"/>
    <property type="match status" value="2"/>
</dbReference>
<dbReference type="SMART" id="SM00842">
    <property type="entry name" value="FtsA"/>
    <property type="match status" value="1"/>
</dbReference>
<keyword evidence="2" id="KW-0132">Cell division</keyword>
<keyword evidence="2" id="KW-0131">Cell cycle</keyword>
<protein>
    <submittedName>
        <fullName evidence="2">Cell division protein</fullName>
    </submittedName>
</protein>
<evidence type="ECO:0000313" key="2">
    <source>
        <dbReference type="EMBL" id="THG92267.1"/>
    </source>
</evidence>
<feature type="domain" description="SHS2" evidence="1">
    <location>
        <begin position="9"/>
        <end position="206"/>
    </location>
</feature>